<organism evidence="1 2">
    <name type="scientific">Mycobacterium szulgai</name>
    <dbReference type="NCBI Taxonomy" id="1787"/>
    <lineage>
        <taxon>Bacteria</taxon>
        <taxon>Bacillati</taxon>
        <taxon>Actinomycetota</taxon>
        <taxon>Actinomycetes</taxon>
        <taxon>Mycobacteriales</taxon>
        <taxon>Mycobacteriaceae</taxon>
        <taxon>Mycobacterium</taxon>
    </lineage>
</organism>
<dbReference type="GO" id="GO:0016787">
    <property type="term" value="F:hydrolase activity"/>
    <property type="evidence" value="ECO:0007669"/>
    <property type="project" value="UniProtKB-KW"/>
</dbReference>
<dbReference type="InterPro" id="IPR042262">
    <property type="entry name" value="CN_hydtase_beta_C"/>
</dbReference>
<proteinExistence type="predicted"/>
<sequence>MAREIDVTETTVQTLARIAESGHAWPQMAEKYGVTNPVPPWKSSLEGMCEALDRAGTALLPLTRRQDEDRLAEEVYANLPYPETQLVALAHSLVARDVIDEAALADRMAAVRARLEAG</sequence>
<evidence type="ECO:0000313" key="1">
    <source>
        <dbReference type="EMBL" id="ORW89763.1"/>
    </source>
</evidence>
<dbReference type="AlphaFoldDB" id="A0A1X2DNN8"/>
<reference evidence="1 2" key="1">
    <citation type="submission" date="2016-01" db="EMBL/GenBank/DDBJ databases">
        <title>The new phylogeny of the genus Mycobacterium.</title>
        <authorList>
            <person name="Tarcisio F."/>
            <person name="Conor M."/>
            <person name="Antonella G."/>
            <person name="Elisabetta G."/>
            <person name="Giulia F.S."/>
            <person name="Sara T."/>
            <person name="Anna F."/>
            <person name="Clotilde B."/>
            <person name="Roberto B."/>
            <person name="Veronica D.S."/>
            <person name="Fabio R."/>
            <person name="Monica P."/>
            <person name="Olivier J."/>
            <person name="Enrico T."/>
            <person name="Nicola S."/>
        </authorList>
    </citation>
    <scope>NUCLEOTIDE SEQUENCE [LARGE SCALE GENOMIC DNA]</scope>
    <source>
        <strain evidence="1 2">DSM 44166</strain>
    </source>
</reference>
<keyword evidence="1" id="KW-0378">Hydrolase</keyword>
<accession>A0A1X2DNN8</accession>
<keyword evidence="2" id="KW-1185">Reference proteome</keyword>
<protein>
    <submittedName>
        <fullName evidence="1">Thiocyanate hydrolase</fullName>
    </submittedName>
</protein>
<dbReference type="InterPro" id="IPR008990">
    <property type="entry name" value="Elect_transpt_acc-like_dom_sf"/>
</dbReference>
<dbReference type="SUPFAM" id="SSF50090">
    <property type="entry name" value="Electron transport accessory proteins"/>
    <property type="match status" value="1"/>
</dbReference>
<dbReference type="Gene3D" id="1.10.472.20">
    <property type="entry name" value="Nitrile hydratase, beta subunit"/>
    <property type="match status" value="1"/>
</dbReference>
<name>A0A1X2DNN8_MYCSZ</name>
<evidence type="ECO:0000313" key="2">
    <source>
        <dbReference type="Proteomes" id="UP000193317"/>
    </source>
</evidence>
<gene>
    <name evidence="1" type="ORF">AWC27_12865</name>
</gene>
<dbReference type="EMBL" id="LQPW01000167">
    <property type="protein sequence ID" value="ORW89763.1"/>
    <property type="molecule type" value="Genomic_DNA"/>
</dbReference>
<comment type="caution">
    <text evidence="1">The sequence shown here is derived from an EMBL/GenBank/DDBJ whole genome shotgun (WGS) entry which is preliminary data.</text>
</comment>
<dbReference type="Proteomes" id="UP000193317">
    <property type="component" value="Unassembled WGS sequence"/>
</dbReference>
<dbReference type="RefSeq" id="WP_085673424.1">
    <property type="nucleotide sequence ID" value="NZ_JACKRU010000773.1"/>
</dbReference>